<dbReference type="Proteomes" id="UP001148018">
    <property type="component" value="Unassembled WGS sequence"/>
</dbReference>
<evidence type="ECO:0000313" key="1">
    <source>
        <dbReference type="EMBL" id="KAJ3611356.1"/>
    </source>
</evidence>
<protein>
    <submittedName>
        <fullName evidence="1">Uncharacterized protein</fullName>
    </submittedName>
</protein>
<feature type="non-terminal residue" evidence="1">
    <location>
        <position position="1"/>
    </location>
</feature>
<proteinExistence type="predicted"/>
<organism evidence="1 2">
    <name type="scientific">Muraenolepis orangiensis</name>
    <name type="common">Patagonian moray cod</name>
    <dbReference type="NCBI Taxonomy" id="630683"/>
    <lineage>
        <taxon>Eukaryota</taxon>
        <taxon>Metazoa</taxon>
        <taxon>Chordata</taxon>
        <taxon>Craniata</taxon>
        <taxon>Vertebrata</taxon>
        <taxon>Euteleostomi</taxon>
        <taxon>Actinopterygii</taxon>
        <taxon>Neopterygii</taxon>
        <taxon>Teleostei</taxon>
        <taxon>Neoteleostei</taxon>
        <taxon>Acanthomorphata</taxon>
        <taxon>Zeiogadaria</taxon>
        <taxon>Gadariae</taxon>
        <taxon>Gadiformes</taxon>
        <taxon>Muraenolepidoidei</taxon>
        <taxon>Muraenolepididae</taxon>
        <taxon>Muraenolepis</taxon>
    </lineage>
</organism>
<comment type="caution">
    <text evidence="1">The sequence shown here is derived from an EMBL/GenBank/DDBJ whole genome shotgun (WGS) entry which is preliminary data.</text>
</comment>
<dbReference type="AlphaFoldDB" id="A0A9Q0ESX6"/>
<accession>A0A9Q0ESX6</accession>
<sequence>MKVRALQSYVRDLADQNQVLVEAVQDLEKEAQLKGSSGVGMKLCASDCMLHARLRPSGGPWSDPLEGLGATLWRALERQSVCAPSHPEP</sequence>
<name>A0A9Q0ESX6_9TELE</name>
<dbReference type="OrthoDB" id="6350415at2759"/>
<dbReference type="EMBL" id="JANIIK010000037">
    <property type="protein sequence ID" value="KAJ3611356.1"/>
    <property type="molecule type" value="Genomic_DNA"/>
</dbReference>
<reference evidence="1" key="1">
    <citation type="submission" date="2022-07" db="EMBL/GenBank/DDBJ databases">
        <title>Chromosome-level genome of Muraenolepis orangiensis.</title>
        <authorList>
            <person name="Kim J."/>
        </authorList>
    </citation>
    <scope>NUCLEOTIDE SEQUENCE</scope>
    <source>
        <strain evidence="1">KU_S4_2022</strain>
        <tissue evidence="1">Muscle</tissue>
    </source>
</reference>
<evidence type="ECO:0000313" key="2">
    <source>
        <dbReference type="Proteomes" id="UP001148018"/>
    </source>
</evidence>
<gene>
    <name evidence="1" type="ORF">NHX12_021372</name>
</gene>
<keyword evidence="2" id="KW-1185">Reference proteome</keyword>